<evidence type="ECO:0000313" key="1">
    <source>
        <dbReference type="EMBL" id="GAA5795472.1"/>
    </source>
</evidence>
<protein>
    <submittedName>
        <fullName evidence="1">Uncharacterized protein</fullName>
    </submittedName>
</protein>
<dbReference type="EMBL" id="BAABUJ010000004">
    <property type="protein sequence ID" value="GAA5795472.1"/>
    <property type="molecule type" value="Genomic_DNA"/>
</dbReference>
<name>A0ABP9XN38_9FUNG</name>
<accession>A0ABP9XN38</accession>
<comment type="caution">
    <text evidence="1">The sequence shown here is derived from an EMBL/GenBank/DDBJ whole genome shotgun (WGS) entry which is preliminary data.</text>
</comment>
<gene>
    <name evidence="1" type="ORF">HPULCUR_000830</name>
</gene>
<reference evidence="1 2" key="1">
    <citation type="submission" date="2024-04" db="EMBL/GenBank/DDBJ databases">
        <title>genome sequences of Mucor flavus KT1a and Helicostylum pulchrum KT1b strains isolation_sourced from the surface of a dry-aged beef.</title>
        <authorList>
            <person name="Toyotome T."/>
            <person name="Hosono M."/>
            <person name="Torimaru M."/>
            <person name="Fukuda K."/>
            <person name="Mikami N."/>
        </authorList>
    </citation>
    <scope>NUCLEOTIDE SEQUENCE [LARGE SCALE GENOMIC DNA]</scope>
    <source>
        <strain evidence="1 2">KT1b</strain>
    </source>
</reference>
<sequence>MFEKQSELTFETSAIAATTAYATRAATRIDELAADNTADIDDDTAAETNDHADLSLYAVLLSKANLFSETEEMHKLLMSGCVNLMNHDQRSVYKNILSSSQYNDIIQKCSAMERLDTNDAVGLIDNMKVDFKDKKSTRYVILNIVSSLISDMACWKNEQENILYLLFEVAFWYVVMKGPRN</sequence>
<keyword evidence="2" id="KW-1185">Reference proteome</keyword>
<proteinExistence type="predicted"/>
<evidence type="ECO:0000313" key="2">
    <source>
        <dbReference type="Proteomes" id="UP001476247"/>
    </source>
</evidence>
<organism evidence="1 2">
    <name type="scientific">Helicostylum pulchrum</name>
    <dbReference type="NCBI Taxonomy" id="562976"/>
    <lineage>
        <taxon>Eukaryota</taxon>
        <taxon>Fungi</taxon>
        <taxon>Fungi incertae sedis</taxon>
        <taxon>Mucoromycota</taxon>
        <taxon>Mucoromycotina</taxon>
        <taxon>Mucoromycetes</taxon>
        <taxon>Mucorales</taxon>
        <taxon>Mucorineae</taxon>
        <taxon>Mucoraceae</taxon>
        <taxon>Helicostylum</taxon>
    </lineage>
</organism>
<dbReference type="Proteomes" id="UP001476247">
    <property type="component" value="Unassembled WGS sequence"/>
</dbReference>